<keyword evidence="1" id="KW-0812">Transmembrane</keyword>
<dbReference type="AlphaFoldDB" id="A0A848D2G0"/>
<evidence type="ECO:0000313" key="2">
    <source>
        <dbReference type="EMBL" id="NMF01452.1"/>
    </source>
</evidence>
<name>A0A848D2G0_ANEAE</name>
<keyword evidence="1" id="KW-0472">Membrane</keyword>
<protein>
    <submittedName>
        <fullName evidence="2">Uncharacterized protein</fullName>
    </submittedName>
</protein>
<proteinExistence type="predicted"/>
<dbReference type="RefSeq" id="WP_168976759.1">
    <property type="nucleotide sequence ID" value="NZ_CAMJCG010000131.1"/>
</dbReference>
<dbReference type="EMBL" id="JABAGO010000089">
    <property type="protein sequence ID" value="NMF01452.1"/>
    <property type="molecule type" value="Genomic_DNA"/>
</dbReference>
<gene>
    <name evidence="2" type="ORF">HF838_25005</name>
</gene>
<comment type="caution">
    <text evidence="2">The sequence shown here is derived from an EMBL/GenBank/DDBJ whole genome shotgun (WGS) entry which is preliminary data.</text>
</comment>
<accession>A0A848D2G0</accession>
<evidence type="ECO:0000313" key="3">
    <source>
        <dbReference type="Proteomes" id="UP000561326"/>
    </source>
</evidence>
<reference evidence="2 3" key="1">
    <citation type="submission" date="2020-04" db="EMBL/GenBank/DDBJ databases">
        <authorList>
            <person name="Hitch T.C.A."/>
            <person name="Wylensek D."/>
            <person name="Clavel T."/>
        </authorList>
    </citation>
    <scope>NUCLEOTIDE SEQUENCE [LARGE SCALE GENOMIC DNA]</scope>
    <source>
        <strain evidence="2 3">WB01_D5_05</strain>
    </source>
</reference>
<keyword evidence="1" id="KW-1133">Transmembrane helix</keyword>
<feature type="transmembrane region" description="Helical" evidence="1">
    <location>
        <begin position="15"/>
        <end position="33"/>
    </location>
</feature>
<dbReference type="Proteomes" id="UP000561326">
    <property type="component" value="Unassembled WGS sequence"/>
</dbReference>
<sequence length="55" mass="6073">MREVGWAIYQITKPLTTGAFAAAIALGFIYAVAKLTNKRPLFWSSLYLHLGAMLS</sequence>
<organism evidence="2 3">
    <name type="scientific">Aneurinibacillus aneurinilyticus</name>
    <name type="common">Bacillus aneurinolyticus</name>
    <dbReference type="NCBI Taxonomy" id="1391"/>
    <lineage>
        <taxon>Bacteria</taxon>
        <taxon>Bacillati</taxon>
        <taxon>Bacillota</taxon>
        <taxon>Bacilli</taxon>
        <taxon>Bacillales</taxon>
        <taxon>Paenibacillaceae</taxon>
        <taxon>Aneurinibacillus group</taxon>
        <taxon>Aneurinibacillus</taxon>
    </lineage>
</organism>
<evidence type="ECO:0000256" key="1">
    <source>
        <dbReference type="SAM" id="Phobius"/>
    </source>
</evidence>